<keyword evidence="4 7" id="KW-1133">Transmembrane helix</keyword>
<dbReference type="InterPro" id="IPR036013">
    <property type="entry name" value="Band_7/SPFH_dom_sf"/>
</dbReference>
<evidence type="ECO:0000313" key="9">
    <source>
        <dbReference type="EMBL" id="CUS54296.1"/>
    </source>
</evidence>
<evidence type="ECO:0000256" key="4">
    <source>
        <dbReference type="ARBA" id="ARBA00022989"/>
    </source>
</evidence>
<dbReference type="NCBIfam" id="TIGR01933">
    <property type="entry name" value="hflK"/>
    <property type="match status" value="1"/>
</dbReference>
<organism evidence="9">
    <name type="scientific">hydrothermal vent metagenome</name>
    <dbReference type="NCBI Taxonomy" id="652676"/>
    <lineage>
        <taxon>unclassified sequences</taxon>
        <taxon>metagenomes</taxon>
        <taxon>ecological metagenomes</taxon>
    </lineage>
</organism>
<evidence type="ECO:0000256" key="1">
    <source>
        <dbReference type="ARBA" id="ARBA00004370"/>
    </source>
</evidence>
<dbReference type="SUPFAM" id="SSF117892">
    <property type="entry name" value="Band 7/SPFH domain"/>
    <property type="match status" value="1"/>
</dbReference>
<dbReference type="GO" id="GO:0016020">
    <property type="term" value="C:membrane"/>
    <property type="evidence" value="ECO:0007669"/>
    <property type="project" value="UniProtKB-SubCell"/>
</dbReference>
<protein>
    <submittedName>
        <fullName evidence="9">HflK protein</fullName>
    </submittedName>
</protein>
<feature type="region of interest" description="Disordered" evidence="6">
    <location>
        <begin position="1"/>
        <end position="26"/>
    </location>
</feature>
<sequence>MAWNEPGSDNRDPWGQGNGQNGPPDLDDLIKDLQKKFSGIFGGGGRKSAGGGSRGGMPSLGGKSSIFIVVVLGLLWMASGFYVVEQGEQGVELRFGHYKEVTEAGLRWHAPYPIESVEIVNVQQIRTVEVGYRTNTRSNQFATVPQEALMLTKDENIIDIQFAVQYDVKDPRYLLFNVSEDPDQVVRQATESAVREVVGRNTMDFAITGGRAEIAQDTSLLLQKILDRYQTGVNVKAVEMQNAQPPAEVKGAFDDAVKAREDEVKFKNEAEAYANDIIPRARGKAARILQEAEAYRASVVAAAEGEASRFTQVLDEYHKAPGVTRDRLYIDAMEQVLSRSTKLMIDQSGGGNNVMYLPLDQLIRQRNDSAGRTDPTRFDNAGGIANSLAETGTSRSGRSSRTGRVSE</sequence>
<dbReference type="InterPro" id="IPR001107">
    <property type="entry name" value="Band_7"/>
</dbReference>
<evidence type="ECO:0000256" key="7">
    <source>
        <dbReference type="SAM" id="Phobius"/>
    </source>
</evidence>
<dbReference type="PANTHER" id="PTHR43327">
    <property type="entry name" value="STOMATIN-LIKE PROTEIN 2, MITOCHONDRIAL"/>
    <property type="match status" value="1"/>
</dbReference>
<dbReference type="SMART" id="SM00244">
    <property type="entry name" value="PHB"/>
    <property type="match status" value="1"/>
</dbReference>
<evidence type="ECO:0000256" key="2">
    <source>
        <dbReference type="ARBA" id="ARBA00006971"/>
    </source>
</evidence>
<evidence type="ECO:0000259" key="8">
    <source>
        <dbReference type="SMART" id="SM00244"/>
    </source>
</evidence>
<accession>A0A161JPM1</accession>
<evidence type="ECO:0000256" key="3">
    <source>
        <dbReference type="ARBA" id="ARBA00022692"/>
    </source>
</evidence>
<feature type="domain" description="Band 7" evidence="8">
    <location>
        <begin position="79"/>
        <end position="257"/>
    </location>
</feature>
<comment type="similarity">
    <text evidence="2">Belongs to the band 7/mec-2 family. HflK subfamily.</text>
</comment>
<feature type="compositionally biased region" description="Low complexity" evidence="6">
    <location>
        <begin position="391"/>
        <end position="407"/>
    </location>
</feature>
<name>A0A161JPM1_9ZZZZ</name>
<reference evidence="9" key="1">
    <citation type="submission" date="2015-10" db="EMBL/GenBank/DDBJ databases">
        <authorList>
            <person name="Gilbert D.G."/>
        </authorList>
    </citation>
    <scope>NUCLEOTIDE SEQUENCE</scope>
</reference>
<keyword evidence="3 7" id="KW-0812">Transmembrane</keyword>
<dbReference type="PANTHER" id="PTHR43327:SF2">
    <property type="entry name" value="MODULATOR OF FTSH PROTEASE HFLK"/>
    <property type="match status" value="1"/>
</dbReference>
<dbReference type="EMBL" id="CZRL01000104">
    <property type="protein sequence ID" value="CUS54296.1"/>
    <property type="molecule type" value="Genomic_DNA"/>
</dbReference>
<dbReference type="CDD" id="cd03404">
    <property type="entry name" value="SPFH_HflK"/>
    <property type="match status" value="1"/>
</dbReference>
<dbReference type="Pfam" id="PF01145">
    <property type="entry name" value="Band_7"/>
    <property type="match status" value="1"/>
</dbReference>
<gene>
    <name evidence="9" type="ORF">MGWOODY_XGa701</name>
</gene>
<dbReference type="InterPro" id="IPR020980">
    <property type="entry name" value="Membrane_HflK_N"/>
</dbReference>
<proteinExistence type="inferred from homology"/>
<dbReference type="InterPro" id="IPR010201">
    <property type="entry name" value="HflK"/>
</dbReference>
<evidence type="ECO:0000256" key="5">
    <source>
        <dbReference type="ARBA" id="ARBA00023136"/>
    </source>
</evidence>
<evidence type="ECO:0000256" key="6">
    <source>
        <dbReference type="SAM" id="MobiDB-lite"/>
    </source>
</evidence>
<comment type="subcellular location">
    <subcellularLocation>
        <location evidence="1">Membrane</location>
    </subcellularLocation>
</comment>
<dbReference type="InterPro" id="IPR050710">
    <property type="entry name" value="Band7/mec-2_domain"/>
</dbReference>
<dbReference type="AlphaFoldDB" id="A0A161JPM1"/>
<dbReference type="Pfam" id="PF12221">
    <property type="entry name" value="HflK_N"/>
    <property type="match status" value="1"/>
</dbReference>
<feature type="transmembrane region" description="Helical" evidence="7">
    <location>
        <begin position="66"/>
        <end position="84"/>
    </location>
</feature>
<feature type="region of interest" description="Disordered" evidence="6">
    <location>
        <begin position="369"/>
        <end position="407"/>
    </location>
</feature>
<dbReference type="Gene3D" id="3.30.479.30">
    <property type="entry name" value="Band 7 domain"/>
    <property type="match status" value="1"/>
</dbReference>
<keyword evidence="5 7" id="KW-0472">Membrane</keyword>